<gene>
    <name evidence="1" type="ORF">FQA47_011401</name>
</gene>
<name>A0A834FH35_ORYME</name>
<evidence type="ECO:0000313" key="1">
    <source>
        <dbReference type="EMBL" id="KAF6734023.1"/>
    </source>
</evidence>
<reference evidence="1" key="1">
    <citation type="journal article" name="BMC Genomics">
        <title>Long-read sequencing and de novo genome assembly of marine medaka (Oryzias melastigma).</title>
        <authorList>
            <person name="Liang P."/>
            <person name="Saqib H.S.A."/>
            <person name="Ni X."/>
            <person name="Shen Y."/>
        </authorList>
    </citation>
    <scope>NUCLEOTIDE SEQUENCE</scope>
    <source>
        <strain evidence="1">Bigg-433</strain>
    </source>
</reference>
<dbReference type="Proteomes" id="UP000646548">
    <property type="component" value="Unassembled WGS sequence"/>
</dbReference>
<evidence type="ECO:0000313" key="2">
    <source>
        <dbReference type="Proteomes" id="UP000646548"/>
    </source>
</evidence>
<organism evidence="1 2">
    <name type="scientific">Oryzias melastigma</name>
    <name type="common">Marine medaka</name>
    <dbReference type="NCBI Taxonomy" id="30732"/>
    <lineage>
        <taxon>Eukaryota</taxon>
        <taxon>Metazoa</taxon>
        <taxon>Chordata</taxon>
        <taxon>Craniata</taxon>
        <taxon>Vertebrata</taxon>
        <taxon>Euteleostomi</taxon>
        <taxon>Actinopterygii</taxon>
        <taxon>Neopterygii</taxon>
        <taxon>Teleostei</taxon>
        <taxon>Neoteleostei</taxon>
        <taxon>Acanthomorphata</taxon>
        <taxon>Ovalentaria</taxon>
        <taxon>Atherinomorphae</taxon>
        <taxon>Beloniformes</taxon>
        <taxon>Adrianichthyidae</taxon>
        <taxon>Oryziinae</taxon>
        <taxon>Oryzias</taxon>
    </lineage>
</organism>
<protein>
    <submittedName>
        <fullName evidence="1">Uncharacterized protein</fullName>
    </submittedName>
</protein>
<dbReference type="AlphaFoldDB" id="A0A834FH35"/>
<accession>A0A834FH35</accession>
<proteinExistence type="predicted"/>
<dbReference type="EMBL" id="WKFB01000145">
    <property type="protein sequence ID" value="KAF6734023.1"/>
    <property type="molecule type" value="Genomic_DNA"/>
</dbReference>
<sequence>MQASSTRIVNKSALHVMQSSSMQLLCLHHQEQPNLPSENLPKPTADVFELHIRVDVCAEPLPSAAHVKKKKKEPFFGMANAFRTGSPRWNVSPHLSISLSVWEKLAAVCPVKRLRRPPPPPRSCRSLPLFAPFSQPPVPSPIVW</sequence>
<comment type="caution">
    <text evidence="1">The sequence shown here is derived from an EMBL/GenBank/DDBJ whole genome shotgun (WGS) entry which is preliminary data.</text>
</comment>